<dbReference type="STRING" id="1280837.A0A316VC21"/>
<keyword evidence="7" id="KW-0378">Hydrolase</keyword>
<dbReference type="CDD" id="cd09857">
    <property type="entry name" value="PIN_EXO1"/>
    <property type="match status" value="1"/>
</dbReference>
<keyword evidence="5" id="KW-0479">Metal-binding</keyword>
<evidence type="ECO:0000256" key="4">
    <source>
        <dbReference type="ARBA" id="ARBA00022722"/>
    </source>
</evidence>
<evidence type="ECO:0000256" key="9">
    <source>
        <dbReference type="ARBA" id="ARBA00022842"/>
    </source>
</evidence>
<dbReference type="FunFam" id="1.10.150.20:FF:000011">
    <property type="entry name" value="exonuclease 1"/>
    <property type="match status" value="1"/>
</dbReference>
<keyword evidence="11" id="KW-0238">DNA-binding</keyword>
<evidence type="ECO:0000259" key="15">
    <source>
        <dbReference type="SMART" id="SM00485"/>
    </source>
</evidence>
<keyword evidence="17" id="KW-1185">Reference proteome</keyword>
<feature type="non-terminal residue" evidence="16">
    <location>
        <position position="284"/>
    </location>
</feature>
<dbReference type="InterPro" id="IPR029060">
    <property type="entry name" value="PIN-like_dom_sf"/>
</dbReference>
<dbReference type="FunFam" id="3.40.50.1010:FF:000002">
    <property type="entry name" value="Exonuclease 1, putative"/>
    <property type="match status" value="1"/>
</dbReference>
<dbReference type="SMART" id="SM00485">
    <property type="entry name" value="XPGN"/>
    <property type="match status" value="1"/>
</dbReference>
<dbReference type="InParanoid" id="A0A316VC21"/>
<comment type="subcellular location">
    <subcellularLocation>
        <location evidence="2">Nucleus</location>
    </subcellularLocation>
</comment>
<dbReference type="GeneID" id="37017958"/>
<dbReference type="GO" id="GO:0006281">
    <property type="term" value="P:DNA repair"/>
    <property type="evidence" value="ECO:0007669"/>
    <property type="project" value="UniProtKB-KW"/>
</dbReference>
<dbReference type="EMBL" id="KZ819604">
    <property type="protein sequence ID" value="PWN33803.1"/>
    <property type="molecule type" value="Genomic_DNA"/>
</dbReference>
<keyword evidence="6" id="KW-0227">DNA damage</keyword>
<keyword evidence="10" id="KW-0267">Excision nuclease</keyword>
<dbReference type="GO" id="GO:0003677">
    <property type="term" value="F:DNA binding"/>
    <property type="evidence" value="ECO:0007669"/>
    <property type="project" value="UniProtKB-KW"/>
</dbReference>
<evidence type="ECO:0000256" key="2">
    <source>
        <dbReference type="ARBA" id="ARBA00004123"/>
    </source>
</evidence>
<dbReference type="InterPro" id="IPR044752">
    <property type="entry name" value="PIN-like_EXO1"/>
</dbReference>
<keyword evidence="4" id="KW-0540">Nuclease</keyword>
<dbReference type="AlphaFoldDB" id="A0A316VC21"/>
<dbReference type="PANTHER" id="PTHR11081:SF65">
    <property type="entry name" value="DNA DAMAGE-INDUCIBLE PROTEIN DIN7-RELATED"/>
    <property type="match status" value="1"/>
</dbReference>
<keyword evidence="12" id="KW-0234">DNA repair</keyword>
<dbReference type="Proteomes" id="UP000245771">
    <property type="component" value="Unassembled WGS sequence"/>
</dbReference>
<evidence type="ECO:0000259" key="14">
    <source>
        <dbReference type="SMART" id="SM00484"/>
    </source>
</evidence>
<dbReference type="PANTHER" id="PTHR11081">
    <property type="entry name" value="FLAP ENDONUCLEASE FAMILY MEMBER"/>
    <property type="match status" value="1"/>
</dbReference>
<dbReference type="InterPro" id="IPR019974">
    <property type="entry name" value="XPG_CS"/>
</dbReference>
<sequence length="284" mass="32624">MGITGLLPLLKDVSEHIHIKKYKGKVLGVDGYVWLHRGAYGCAEALALGKPTTKYVEYAMSQIHMLMHHGIIPYIVFDGDRLPAKARTEHDRHQRREECLEQARKYALAGNQKEAREQYARCVDVTPTMAYQLIKRLRESKIQYIVAPYEADAQLAYLERRGVIDGIVTEDSDLLVFGCKTVLYKLDREGNCVEYLHSNRQKCKSLAMHSFDDSMFRQMAILSGCDYLPSIPKMGLKTANQMLRQYGSVARVLNVALTMGMQVPTNYREQFERAERTFVYQRVF</sequence>
<protein>
    <submittedName>
        <fullName evidence="16">PIN domain-like protein</fullName>
    </submittedName>
</protein>
<dbReference type="GO" id="GO:0017108">
    <property type="term" value="F:5'-flap endonuclease activity"/>
    <property type="evidence" value="ECO:0007669"/>
    <property type="project" value="TreeGrafter"/>
</dbReference>
<dbReference type="SUPFAM" id="SSF47807">
    <property type="entry name" value="5' to 3' exonuclease, C-terminal subdomain"/>
    <property type="match status" value="1"/>
</dbReference>
<dbReference type="InterPro" id="IPR008918">
    <property type="entry name" value="HhH2"/>
</dbReference>
<dbReference type="PRINTS" id="PR00853">
    <property type="entry name" value="XPGRADSUPER"/>
</dbReference>
<name>A0A316VC21_9BASI</name>
<evidence type="ECO:0000256" key="1">
    <source>
        <dbReference type="ARBA" id="ARBA00001946"/>
    </source>
</evidence>
<evidence type="ECO:0000256" key="10">
    <source>
        <dbReference type="ARBA" id="ARBA00022881"/>
    </source>
</evidence>
<dbReference type="InterPro" id="IPR006085">
    <property type="entry name" value="XPG_DNA_repair_N"/>
</dbReference>
<comment type="cofactor">
    <cofactor evidence="1">
        <name>Mg(2+)</name>
        <dbReference type="ChEBI" id="CHEBI:18420"/>
    </cofactor>
</comment>
<evidence type="ECO:0000256" key="12">
    <source>
        <dbReference type="ARBA" id="ARBA00023204"/>
    </source>
</evidence>
<evidence type="ECO:0000313" key="17">
    <source>
        <dbReference type="Proteomes" id="UP000245771"/>
    </source>
</evidence>
<proteinExistence type="inferred from homology"/>
<dbReference type="InterPro" id="IPR006084">
    <property type="entry name" value="XPG/Rad2"/>
</dbReference>
<evidence type="ECO:0000256" key="5">
    <source>
        <dbReference type="ARBA" id="ARBA00022723"/>
    </source>
</evidence>
<dbReference type="GO" id="GO:0046872">
    <property type="term" value="F:metal ion binding"/>
    <property type="evidence" value="ECO:0007669"/>
    <property type="project" value="UniProtKB-KW"/>
</dbReference>
<evidence type="ECO:0000256" key="6">
    <source>
        <dbReference type="ARBA" id="ARBA00022763"/>
    </source>
</evidence>
<dbReference type="Pfam" id="PF00752">
    <property type="entry name" value="XPG_N"/>
    <property type="match status" value="1"/>
</dbReference>
<evidence type="ECO:0000256" key="7">
    <source>
        <dbReference type="ARBA" id="ARBA00022801"/>
    </source>
</evidence>
<evidence type="ECO:0000256" key="3">
    <source>
        <dbReference type="ARBA" id="ARBA00010563"/>
    </source>
</evidence>
<reference evidence="16 17" key="1">
    <citation type="journal article" date="2018" name="Mol. Biol. Evol.">
        <title>Broad Genomic Sampling Reveals a Smut Pathogenic Ancestry of the Fungal Clade Ustilaginomycotina.</title>
        <authorList>
            <person name="Kijpornyongpan T."/>
            <person name="Mondo S.J."/>
            <person name="Barry K."/>
            <person name="Sandor L."/>
            <person name="Lee J."/>
            <person name="Lipzen A."/>
            <person name="Pangilinan J."/>
            <person name="LaButti K."/>
            <person name="Hainaut M."/>
            <person name="Henrissat B."/>
            <person name="Grigoriev I.V."/>
            <person name="Spatafora J.W."/>
            <person name="Aime M.C."/>
        </authorList>
    </citation>
    <scope>NUCLEOTIDE SEQUENCE [LARGE SCALE GENOMIC DNA]</scope>
    <source>
        <strain evidence="16 17">MCA 3882</strain>
    </source>
</reference>
<keyword evidence="13" id="KW-0539">Nucleus</keyword>
<dbReference type="Gene3D" id="3.40.50.1010">
    <property type="entry name" value="5'-nuclease"/>
    <property type="match status" value="1"/>
</dbReference>
<dbReference type="InterPro" id="IPR006086">
    <property type="entry name" value="XPG-I_dom"/>
</dbReference>
<dbReference type="GO" id="GO:0035312">
    <property type="term" value="F:5'-3' DNA exonuclease activity"/>
    <property type="evidence" value="ECO:0007669"/>
    <property type="project" value="InterPro"/>
</dbReference>
<evidence type="ECO:0000256" key="8">
    <source>
        <dbReference type="ARBA" id="ARBA00022839"/>
    </source>
</evidence>
<dbReference type="CDD" id="cd09908">
    <property type="entry name" value="H3TH_EXO1"/>
    <property type="match status" value="1"/>
</dbReference>
<dbReference type="RefSeq" id="XP_025354105.1">
    <property type="nucleotide sequence ID" value="XM_025496177.1"/>
</dbReference>
<accession>A0A316VC21</accession>
<dbReference type="PROSITE" id="PS00841">
    <property type="entry name" value="XPG_1"/>
    <property type="match status" value="1"/>
</dbReference>
<organism evidence="16 17">
    <name type="scientific">Meira miltonrushii</name>
    <dbReference type="NCBI Taxonomy" id="1280837"/>
    <lineage>
        <taxon>Eukaryota</taxon>
        <taxon>Fungi</taxon>
        <taxon>Dikarya</taxon>
        <taxon>Basidiomycota</taxon>
        <taxon>Ustilaginomycotina</taxon>
        <taxon>Exobasidiomycetes</taxon>
        <taxon>Exobasidiales</taxon>
        <taxon>Brachybasidiaceae</taxon>
        <taxon>Meira</taxon>
    </lineage>
</organism>
<keyword evidence="8" id="KW-0269">Exonuclease</keyword>
<dbReference type="SUPFAM" id="SSF88723">
    <property type="entry name" value="PIN domain-like"/>
    <property type="match status" value="1"/>
</dbReference>
<feature type="domain" description="XPG-I" evidence="14">
    <location>
        <begin position="138"/>
        <end position="208"/>
    </location>
</feature>
<dbReference type="InterPro" id="IPR036279">
    <property type="entry name" value="5-3_exonuclease_C_sf"/>
</dbReference>
<dbReference type="GO" id="GO:0005634">
    <property type="term" value="C:nucleus"/>
    <property type="evidence" value="ECO:0007669"/>
    <property type="project" value="UniProtKB-SubCell"/>
</dbReference>
<evidence type="ECO:0000256" key="11">
    <source>
        <dbReference type="ARBA" id="ARBA00023125"/>
    </source>
</evidence>
<dbReference type="SMART" id="SM00279">
    <property type="entry name" value="HhH2"/>
    <property type="match status" value="1"/>
</dbReference>
<dbReference type="Pfam" id="PF00867">
    <property type="entry name" value="XPG_I"/>
    <property type="match status" value="1"/>
</dbReference>
<dbReference type="OrthoDB" id="26491at2759"/>
<dbReference type="InterPro" id="IPR037315">
    <property type="entry name" value="EXO1_H3TH"/>
</dbReference>
<evidence type="ECO:0000256" key="13">
    <source>
        <dbReference type="ARBA" id="ARBA00023242"/>
    </source>
</evidence>
<gene>
    <name evidence="16" type="ORF">FA14DRAFT_116484</name>
</gene>
<keyword evidence="9" id="KW-0460">Magnesium</keyword>
<comment type="similarity">
    <text evidence="3">Belongs to the XPG/RAD2 endonuclease family. EXO1 subfamily.</text>
</comment>
<dbReference type="Gene3D" id="1.10.150.20">
    <property type="entry name" value="5' to 3' exonuclease, C-terminal subdomain"/>
    <property type="match status" value="1"/>
</dbReference>
<feature type="domain" description="XPG N-terminal" evidence="15">
    <location>
        <begin position="1"/>
        <end position="99"/>
    </location>
</feature>
<evidence type="ECO:0000313" key="16">
    <source>
        <dbReference type="EMBL" id="PWN33803.1"/>
    </source>
</evidence>
<dbReference type="SMART" id="SM00484">
    <property type="entry name" value="XPGI"/>
    <property type="match status" value="1"/>
</dbReference>